<evidence type="ECO:0000313" key="9">
    <source>
        <dbReference type="Proteomes" id="UP000199012"/>
    </source>
</evidence>
<dbReference type="Proteomes" id="UP000199012">
    <property type="component" value="Unassembled WGS sequence"/>
</dbReference>
<reference evidence="8 9" key="1">
    <citation type="submission" date="2016-10" db="EMBL/GenBank/DDBJ databases">
        <authorList>
            <person name="de Groot N.N."/>
        </authorList>
    </citation>
    <scope>NUCLEOTIDE SEQUENCE [LARGE SCALE GENOMIC DNA]</scope>
    <source>
        <strain evidence="8 9">CGMCC 4.6945</strain>
    </source>
</reference>
<gene>
    <name evidence="8" type="ORF">SAMN05421867_106198</name>
</gene>
<evidence type="ECO:0000256" key="3">
    <source>
        <dbReference type="ARBA" id="ARBA00022691"/>
    </source>
</evidence>
<evidence type="ECO:0000256" key="4">
    <source>
        <dbReference type="ARBA" id="ARBA00022747"/>
    </source>
</evidence>
<dbReference type="PROSITE" id="PS00095">
    <property type="entry name" value="C5_MTASE_2"/>
    <property type="match status" value="1"/>
</dbReference>
<dbReference type="NCBIfam" id="TIGR00675">
    <property type="entry name" value="dcm"/>
    <property type="match status" value="1"/>
</dbReference>
<dbReference type="EMBL" id="FOKA01000006">
    <property type="protein sequence ID" value="SFB08692.1"/>
    <property type="molecule type" value="Genomic_DNA"/>
</dbReference>
<comment type="catalytic activity">
    <reaction evidence="7">
        <text>a 2'-deoxycytidine in DNA + S-adenosyl-L-methionine = a 5-methyl-2'-deoxycytidine in DNA + S-adenosyl-L-homocysteine + H(+)</text>
        <dbReference type="Rhea" id="RHEA:13681"/>
        <dbReference type="Rhea" id="RHEA-COMP:11369"/>
        <dbReference type="Rhea" id="RHEA-COMP:11370"/>
        <dbReference type="ChEBI" id="CHEBI:15378"/>
        <dbReference type="ChEBI" id="CHEBI:57856"/>
        <dbReference type="ChEBI" id="CHEBI:59789"/>
        <dbReference type="ChEBI" id="CHEBI:85452"/>
        <dbReference type="ChEBI" id="CHEBI:85454"/>
        <dbReference type="EC" id="2.1.1.37"/>
    </reaction>
</comment>
<protein>
    <recommendedName>
        <fullName evidence="7">Cytosine-specific methyltransferase</fullName>
        <ecNumber evidence="7">2.1.1.37</ecNumber>
    </recommendedName>
</protein>
<dbReference type="GO" id="GO:0003886">
    <property type="term" value="F:DNA (cytosine-5-)-methyltransferase activity"/>
    <property type="evidence" value="ECO:0007669"/>
    <property type="project" value="UniProtKB-EC"/>
</dbReference>
<dbReference type="InterPro" id="IPR001525">
    <property type="entry name" value="C5_MeTfrase"/>
</dbReference>
<dbReference type="Pfam" id="PF00145">
    <property type="entry name" value="DNA_methylase"/>
    <property type="match status" value="1"/>
</dbReference>
<dbReference type="SUPFAM" id="SSF53335">
    <property type="entry name" value="S-adenosyl-L-methionine-dependent methyltransferases"/>
    <property type="match status" value="1"/>
</dbReference>
<keyword evidence="1 5" id="KW-0489">Methyltransferase</keyword>
<feature type="active site" evidence="5">
    <location>
        <position position="91"/>
    </location>
</feature>
<dbReference type="InterPro" id="IPR031303">
    <property type="entry name" value="C5_meth_CS"/>
</dbReference>
<evidence type="ECO:0000256" key="1">
    <source>
        <dbReference type="ARBA" id="ARBA00022603"/>
    </source>
</evidence>
<keyword evidence="9" id="KW-1185">Reference proteome</keyword>
<dbReference type="GO" id="GO:0032259">
    <property type="term" value="P:methylation"/>
    <property type="evidence" value="ECO:0007669"/>
    <property type="project" value="UniProtKB-KW"/>
</dbReference>
<comment type="similarity">
    <text evidence="5 6">Belongs to the class I-like SAM-binding methyltransferase superfamily. C5-methyltransferase family.</text>
</comment>
<accession>A0A1I0Y633</accession>
<sequence length="364" mass="39984">MSQPGRAASDCYVPRVTGDLRIVDLFAGAGGLTQGFMSTGRFRPVSAVEIDQHAAATYALNHGQHVHVGDIADYVAGSFPRADVVLGGPPCQGFSLLGKRDVDDPRNRMWQHYLKVLERVRPAFFVLENVPRFVESADFRAFEDQTAPGGRLHGWELELWAVNAADHGVAQNRRRVLVVGRRSGMRELGPPDVAGPQLTVEDAWADLDPRPERDELPASSVEVNGGVVPGAFKSRDLHFMPPITPLSMERFRSIGYGGSRFDLPLHLQARCWRGNTKSAGDVMGRLVWEKPSVTLRTEFFRPEKGRFLHPVEHRPITHLEAARIQGFPDDYLWAGNRGSIARQIGNAVPPPLAAAVAAKVSAAL</sequence>
<dbReference type="PROSITE" id="PS00094">
    <property type="entry name" value="C5_MTASE_1"/>
    <property type="match status" value="1"/>
</dbReference>
<dbReference type="GO" id="GO:0009307">
    <property type="term" value="P:DNA restriction-modification system"/>
    <property type="evidence" value="ECO:0007669"/>
    <property type="project" value="UniProtKB-KW"/>
</dbReference>
<dbReference type="PANTHER" id="PTHR10629">
    <property type="entry name" value="CYTOSINE-SPECIFIC METHYLTRANSFERASE"/>
    <property type="match status" value="1"/>
</dbReference>
<dbReference type="GO" id="GO:0044027">
    <property type="term" value="P:negative regulation of gene expression via chromosomal CpG island methylation"/>
    <property type="evidence" value="ECO:0007669"/>
    <property type="project" value="TreeGrafter"/>
</dbReference>
<evidence type="ECO:0000256" key="5">
    <source>
        <dbReference type="PROSITE-ProRule" id="PRU01016"/>
    </source>
</evidence>
<dbReference type="PANTHER" id="PTHR10629:SF52">
    <property type="entry name" value="DNA (CYTOSINE-5)-METHYLTRANSFERASE 1"/>
    <property type="match status" value="1"/>
</dbReference>
<organism evidence="8 9">
    <name type="scientific">Cellulomonas marina</name>
    <dbReference type="NCBI Taxonomy" id="988821"/>
    <lineage>
        <taxon>Bacteria</taxon>
        <taxon>Bacillati</taxon>
        <taxon>Actinomycetota</taxon>
        <taxon>Actinomycetes</taxon>
        <taxon>Micrococcales</taxon>
        <taxon>Cellulomonadaceae</taxon>
        <taxon>Cellulomonas</taxon>
    </lineage>
</organism>
<dbReference type="PRINTS" id="PR00105">
    <property type="entry name" value="C5METTRFRASE"/>
</dbReference>
<dbReference type="Gene3D" id="3.90.120.10">
    <property type="entry name" value="DNA Methylase, subunit A, domain 2"/>
    <property type="match status" value="1"/>
</dbReference>
<dbReference type="STRING" id="988821.SAMN05421867_106198"/>
<dbReference type="InterPro" id="IPR018117">
    <property type="entry name" value="C5_DNA_meth_AS"/>
</dbReference>
<dbReference type="InterPro" id="IPR050390">
    <property type="entry name" value="C5-Methyltransferase"/>
</dbReference>
<name>A0A1I0Y633_9CELL</name>
<dbReference type="Gene3D" id="3.40.50.150">
    <property type="entry name" value="Vaccinia Virus protein VP39"/>
    <property type="match status" value="1"/>
</dbReference>
<evidence type="ECO:0000256" key="2">
    <source>
        <dbReference type="ARBA" id="ARBA00022679"/>
    </source>
</evidence>
<proteinExistence type="inferred from homology"/>
<keyword evidence="3 5" id="KW-0949">S-adenosyl-L-methionine</keyword>
<evidence type="ECO:0000256" key="7">
    <source>
        <dbReference type="RuleBase" id="RU000417"/>
    </source>
</evidence>
<dbReference type="GO" id="GO:0003677">
    <property type="term" value="F:DNA binding"/>
    <property type="evidence" value="ECO:0007669"/>
    <property type="project" value="TreeGrafter"/>
</dbReference>
<dbReference type="AlphaFoldDB" id="A0A1I0Y633"/>
<evidence type="ECO:0000313" key="8">
    <source>
        <dbReference type="EMBL" id="SFB08692.1"/>
    </source>
</evidence>
<keyword evidence="4" id="KW-0680">Restriction system</keyword>
<evidence type="ECO:0000256" key="6">
    <source>
        <dbReference type="RuleBase" id="RU000416"/>
    </source>
</evidence>
<dbReference type="PROSITE" id="PS51679">
    <property type="entry name" value="SAM_MT_C5"/>
    <property type="match status" value="1"/>
</dbReference>
<dbReference type="EC" id="2.1.1.37" evidence="7"/>
<keyword evidence="2 5" id="KW-0808">Transferase</keyword>
<dbReference type="InterPro" id="IPR029063">
    <property type="entry name" value="SAM-dependent_MTases_sf"/>
</dbReference>